<dbReference type="SUPFAM" id="SSF56112">
    <property type="entry name" value="Protein kinase-like (PK-like)"/>
    <property type="match status" value="3"/>
</dbReference>
<feature type="domain" description="Protein kinase" evidence="7">
    <location>
        <begin position="42"/>
        <end position="334"/>
    </location>
</feature>
<evidence type="ECO:0000256" key="4">
    <source>
        <dbReference type="ARBA" id="ARBA00022777"/>
    </source>
</evidence>
<evidence type="ECO:0000313" key="9">
    <source>
        <dbReference type="Proteomes" id="UP000541444"/>
    </source>
</evidence>
<dbReference type="FunFam" id="1.10.510.10:FF:000537">
    <property type="entry name" value="Putative receptor-like protein kinase"/>
    <property type="match status" value="1"/>
</dbReference>
<organism evidence="8 9">
    <name type="scientific">Kingdonia uniflora</name>
    <dbReference type="NCBI Taxonomy" id="39325"/>
    <lineage>
        <taxon>Eukaryota</taxon>
        <taxon>Viridiplantae</taxon>
        <taxon>Streptophyta</taxon>
        <taxon>Embryophyta</taxon>
        <taxon>Tracheophyta</taxon>
        <taxon>Spermatophyta</taxon>
        <taxon>Magnoliopsida</taxon>
        <taxon>Ranunculales</taxon>
        <taxon>Circaeasteraceae</taxon>
        <taxon>Kingdonia</taxon>
    </lineage>
</organism>
<dbReference type="PANTHER" id="PTHR47976:SF115">
    <property type="entry name" value="RECEPTOR-LIKE SERINE_THREONINE-PROTEIN KINASE"/>
    <property type="match status" value="1"/>
</dbReference>
<dbReference type="PROSITE" id="PS00107">
    <property type="entry name" value="PROTEIN_KINASE_ATP"/>
    <property type="match status" value="2"/>
</dbReference>
<dbReference type="InterPro" id="IPR051343">
    <property type="entry name" value="G-type_lectin_kinases/EP1-like"/>
</dbReference>
<keyword evidence="5 6" id="KW-0067">ATP-binding</keyword>
<dbReference type="InterPro" id="IPR008271">
    <property type="entry name" value="Ser/Thr_kinase_AS"/>
</dbReference>
<evidence type="ECO:0000256" key="2">
    <source>
        <dbReference type="ARBA" id="ARBA00022729"/>
    </source>
</evidence>
<comment type="caution">
    <text evidence="8">The sequence shown here is derived from an EMBL/GenBank/DDBJ whole genome shotgun (WGS) entry which is preliminary data.</text>
</comment>
<dbReference type="Pfam" id="PF00069">
    <property type="entry name" value="Pkinase"/>
    <property type="match status" value="3"/>
</dbReference>
<dbReference type="InterPro" id="IPR011009">
    <property type="entry name" value="Kinase-like_dom_sf"/>
</dbReference>
<keyword evidence="4" id="KW-0418">Kinase</keyword>
<keyword evidence="9" id="KW-1185">Reference proteome</keyword>
<reference evidence="8 9" key="1">
    <citation type="journal article" date="2020" name="IScience">
        <title>Genome Sequencing of the Endangered Kingdonia uniflora (Circaeasteraceae, Ranunculales) Reveals Potential Mechanisms of Evolutionary Specialization.</title>
        <authorList>
            <person name="Sun Y."/>
            <person name="Deng T."/>
            <person name="Zhang A."/>
            <person name="Moore M.J."/>
            <person name="Landis J.B."/>
            <person name="Lin N."/>
            <person name="Zhang H."/>
            <person name="Zhang X."/>
            <person name="Huang J."/>
            <person name="Zhang X."/>
            <person name="Sun H."/>
            <person name="Wang H."/>
        </authorList>
    </citation>
    <scope>NUCLEOTIDE SEQUENCE [LARGE SCALE GENOMIC DNA]</scope>
    <source>
        <strain evidence="8">TB1705</strain>
        <tissue evidence="8">Leaf</tissue>
    </source>
</reference>
<name>A0A7J7NBS8_9MAGN</name>
<dbReference type="PANTHER" id="PTHR47976">
    <property type="entry name" value="G-TYPE LECTIN S-RECEPTOR-LIKE SERINE/THREONINE-PROTEIN KINASE SD2-5"/>
    <property type="match status" value="1"/>
</dbReference>
<keyword evidence="2" id="KW-0732">Signal</keyword>
<accession>A0A7J7NBS8</accession>
<feature type="binding site" evidence="6">
    <location>
        <position position="734"/>
    </location>
    <ligand>
        <name>ATP</name>
        <dbReference type="ChEBI" id="CHEBI:30616"/>
    </ligand>
</feature>
<feature type="domain" description="Protein kinase" evidence="7">
    <location>
        <begin position="706"/>
        <end position="997"/>
    </location>
</feature>
<evidence type="ECO:0000259" key="7">
    <source>
        <dbReference type="PROSITE" id="PS50011"/>
    </source>
</evidence>
<dbReference type="GO" id="GO:0005524">
    <property type="term" value="F:ATP binding"/>
    <property type="evidence" value="ECO:0007669"/>
    <property type="project" value="UniProtKB-UniRule"/>
</dbReference>
<evidence type="ECO:0000256" key="6">
    <source>
        <dbReference type="PROSITE-ProRule" id="PRU10141"/>
    </source>
</evidence>
<dbReference type="SMART" id="SM00220">
    <property type="entry name" value="S_TKc"/>
    <property type="match status" value="1"/>
</dbReference>
<keyword evidence="3 6" id="KW-0547">Nucleotide-binding</keyword>
<feature type="domain" description="Protein kinase" evidence="7">
    <location>
        <begin position="373"/>
        <end position="661"/>
    </location>
</feature>
<dbReference type="PROSITE" id="PS00108">
    <property type="entry name" value="PROTEIN_KINASE_ST"/>
    <property type="match status" value="1"/>
</dbReference>
<dbReference type="EMBL" id="JACGCM010000926">
    <property type="protein sequence ID" value="KAF6164553.1"/>
    <property type="molecule type" value="Genomic_DNA"/>
</dbReference>
<dbReference type="FunFam" id="3.30.200.20:FF:000178">
    <property type="entry name" value="serine/threonine-protein kinase PBS1-like"/>
    <property type="match status" value="1"/>
</dbReference>
<dbReference type="InterPro" id="IPR000719">
    <property type="entry name" value="Prot_kinase_dom"/>
</dbReference>
<dbReference type="Gene3D" id="1.10.510.10">
    <property type="entry name" value="Transferase(Phosphotransferase) domain 1"/>
    <property type="match status" value="3"/>
</dbReference>
<dbReference type="Proteomes" id="UP000541444">
    <property type="component" value="Unassembled WGS sequence"/>
</dbReference>
<evidence type="ECO:0000256" key="5">
    <source>
        <dbReference type="ARBA" id="ARBA00022840"/>
    </source>
</evidence>
<evidence type="ECO:0000256" key="1">
    <source>
        <dbReference type="ARBA" id="ARBA00022679"/>
    </source>
</evidence>
<protein>
    <recommendedName>
        <fullName evidence="7">Protein kinase domain-containing protein</fullName>
    </recommendedName>
</protein>
<gene>
    <name evidence="8" type="ORF">GIB67_025379</name>
</gene>
<keyword evidence="1" id="KW-0808">Transferase</keyword>
<dbReference type="GO" id="GO:0004672">
    <property type="term" value="F:protein kinase activity"/>
    <property type="evidence" value="ECO:0007669"/>
    <property type="project" value="InterPro"/>
</dbReference>
<dbReference type="PROSITE" id="PS50011">
    <property type="entry name" value="PROTEIN_KINASE_DOM"/>
    <property type="match status" value="3"/>
</dbReference>
<proteinExistence type="predicted"/>
<dbReference type="Gene3D" id="3.30.200.20">
    <property type="entry name" value="Phosphorylase Kinase, domain 1"/>
    <property type="match status" value="3"/>
</dbReference>
<evidence type="ECO:0000256" key="3">
    <source>
        <dbReference type="ARBA" id="ARBA00022741"/>
    </source>
</evidence>
<feature type="binding site" evidence="6">
    <location>
        <position position="70"/>
    </location>
    <ligand>
        <name>ATP</name>
        <dbReference type="ChEBI" id="CHEBI:30616"/>
    </ligand>
</feature>
<evidence type="ECO:0000313" key="8">
    <source>
        <dbReference type="EMBL" id="KAF6164553.1"/>
    </source>
</evidence>
<sequence>MDTQGASSSSHHVEAQNENINLRELARLPREFSYKDLKTATNNFQDKLGSGGSGSVFKGVLKDGIPVAVKRVECADYGERVFKDEISTIASVQHVHVVRLRGYCNLKEKGKEFFVVYDLLPNGSLDSWIFPQPRTDRCLPLKSRYKVAIEVAKALAYLHHDCCPRILHLDIKPENILLDERFRAVVSDFGLSRLMKEDESRVQTAIRGTHGYTAPEWLLGQGISNKSDIFSFGKVLLDLFFGQRYVCLDKDGKDIYIRKGNSQPEQRAFHAFMWERLEQKGLLDLIDRRLKDGEVDEKDASSLVHAALVCLEEDPEKRPGDIRQVVNMLEERKLQRIGSFEKSFVTQNEYRNPETVRRLPPKFHYKDLETATNNFRDKLGTGELVFKGKLDDGTPVAVKSVERQYGEQEFQELISAIASVDHGHIICLRGYCSHITETERAIFIVYDLFPKGSLDNWIFPRTDGENGRFLSWKLRYRVAIEVAKALAYLHHDCPWRFHPDINPENILLDDNFQAVLAGFGLFMNEGQTRAHTTLRSRKGYTAPESLMAPGILEKSDIFSFGKVLLDLFFGKSDVCLDRKGNDTNYSYSQEDLRNFIAFMWKILRKNKVMELVDKRLLEDGGVDKDEADCLVYVALWCLQEDPQRRAGDMRIVAEILEERKLDRIKVFSMTSKFTWVFPNKEYSNQRKVADRFPREFRHKELEIATNNFRDKLGSGKYGRVFKGILNDGTLVAVKRLDGVIYGERDFKAKISAIASIQHAHLAPPCGYCYHLAVTGTAYIVNVRSLKGSLDSWIFSPRDGENNQCLPLEFRYRVAVDVGKALAYLHHNYRSQMLHLEIRPENILIDDNFQAIVSNFRLSALTSIIRSTFRSTGYNAPDWFLDDGISVLEVSADIFSFGKVLLDLVFGQRNVCLDRDGKVISINRGNSQLEHRAFHTFMWEKLRHGDIMDLIDKRIMKAGPGIVDKKEASVLVYVAIWCLHEDPRKRPADMRGVVRILEGKKLDEIRAMELTEQQPIPERTQRPNFQ</sequence>
<dbReference type="InterPro" id="IPR017441">
    <property type="entry name" value="Protein_kinase_ATP_BS"/>
</dbReference>
<dbReference type="OrthoDB" id="647973at2759"/>
<dbReference type="AlphaFoldDB" id="A0A7J7NBS8"/>